<dbReference type="Pfam" id="PF02931">
    <property type="entry name" value="Neur_chan_LBD"/>
    <property type="match status" value="1"/>
</dbReference>
<evidence type="ECO:0000256" key="13">
    <source>
        <dbReference type="ARBA" id="ARBA00023180"/>
    </source>
</evidence>
<dbReference type="InParanoid" id="B7PAV5"/>
<comment type="subcellular location">
    <subcellularLocation>
        <location evidence="17">Postsynaptic cell membrane</location>
        <topology evidence="17">Multi-pass membrane protein</topology>
    </subcellularLocation>
</comment>
<dbReference type="SUPFAM" id="SSF63712">
    <property type="entry name" value="Nicotinic receptor ligand binding domain-like"/>
    <property type="match status" value="1"/>
</dbReference>
<evidence type="ECO:0000256" key="16">
    <source>
        <dbReference type="ARBA" id="ARBA00023303"/>
    </source>
</evidence>
<dbReference type="EMBL" id="ABJB010644016">
    <property type="status" value="NOT_ANNOTATED_CDS"/>
    <property type="molecule type" value="Genomic_DNA"/>
</dbReference>
<dbReference type="Gene3D" id="1.20.58.390">
    <property type="entry name" value="Neurotransmitter-gated ion-channel transmembrane domain"/>
    <property type="match status" value="1"/>
</dbReference>
<keyword evidence="11" id="KW-1015">Disulfide bond</keyword>
<dbReference type="EMBL" id="ABJB010583049">
    <property type="status" value="NOT_ANNOTATED_CDS"/>
    <property type="molecule type" value="Genomic_DNA"/>
</dbReference>
<feature type="domain" description="Neurotransmitter-gated ion-channel transmembrane" evidence="21">
    <location>
        <begin position="151"/>
        <end position="212"/>
    </location>
</feature>
<dbReference type="EMBL" id="ABJB011007120">
    <property type="status" value="NOT_ANNOTATED_CDS"/>
    <property type="molecule type" value="Genomic_DNA"/>
</dbReference>
<dbReference type="GO" id="GO:0022848">
    <property type="term" value="F:acetylcholine-gated monoatomic cation-selective channel activity"/>
    <property type="evidence" value="ECO:0007669"/>
    <property type="project" value="InterPro"/>
</dbReference>
<keyword evidence="14" id="KW-0628">Postsynaptic cell membrane</keyword>
<dbReference type="EnsemblMetazoa" id="ISCW001909-RA">
    <property type="protein sequence ID" value="ISCW001909-PA"/>
    <property type="gene ID" value="ISCW001909"/>
</dbReference>
<dbReference type="InterPro" id="IPR006201">
    <property type="entry name" value="Neur_channel"/>
</dbReference>
<evidence type="ECO:0000256" key="2">
    <source>
        <dbReference type="ARBA" id="ARBA00009237"/>
    </source>
</evidence>
<comment type="similarity">
    <text evidence="2">Belongs to the ligand-gated ion channel (TC 1.A.9) family. Acetylcholine receptor (TC 1.A.9.1) subfamily.</text>
</comment>
<dbReference type="InterPro" id="IPR038050">
    <property type="entry name" value="Neuro_actylchol_rec"/>
</dbReference>
<dbReference type="SUPFAM" id="SSF90112">
    <property type="entry name" value="Neurotransmitter-gated ion-channel transmembrane pore"/>
    <property type="match status" value="1"/>
</dbReference>
<keyword evidence="15" id="KW-1071">Ligand-gated ion channel</keyword>
<evidence type="ECO:0000256" key="10">
    <source>
        <dbReference type="ARBA" id="ARBA00023136"/>
    </source>
</evidence>
<protein>
    <submittedName>
        <fullName evidence="22 23">Acetylcholine receptor subunit alpha, putative</fullName>
    </submittedName>
</protein>
<keyword evidence="13" id="KW-0325">Glycoprotein</keyword>
<evidence type="ECO:0000256" key="19">
    <source>
        <dbReference type="SAM" id="SignalP"/>
    </source>
</evidence>
<gene>
    <name evidence="22" type="ORF">IscW_ISCW001909</name>
</gene>
<dbReference type="Proteomes" id="UP000001555">
    <property type="component" value="Unassembled WGS sequence"/>
</dbReference>
<feature type="domain" description="Neurotransmitter-gated ion-channel ligand-binding" evidence="20">
    <location>
        <begin position="29"/>
        <end position="115"/>
    </location>
</feature>
<name>B7PAV5_IXOSC</name>
<keyword evidence="10 18" id="KW-0472">Membrane</keyword>
<keyword evidence="5 18" id="KW-0812">Transmembrane</keyword>
<reference evidence="22 24" key="1">
    <citation type="submission" date="2008-03" db="EMBL/GenBank/DDBJ databases">
        <title>Annotation of Ixodes scapularis.</title>
        <authorList>
            <consortium name="Ixodes scapularis Genome Project Consortium"/>
            <person name="Caler E."/>
            <person name="Hannick L.I."/>
            <person name="Bidwell S."/>
            <person name="Joardar V."/>
            <person name="Thiagarajan M."/>
            <person name="Amedeo P."/>
            <person name="Galinsky K.J."/>
            <person name="Schobel S."/>
            <person name="Inman J."/>
            <person name="Hostetler J."/>
            <person name="Miller J."/>
            <person name="Hammond M."/>
            <person name="Megy K."/>
            <person name="Lawson D."/>
            <person name="Kodira C."/>
            <person name="Sutton G."/>
            <person name="Meyer J."/>
            <person name="Hill C.A."/>
            <person name="Birren B."/>
            <person name="Nene V."/>
            <person name="Collins F."/>
            <person name="Alarcon-Chaidez F."/>
            <person name="Wikel S."/>
            <person name="Strausberg R."/>
        </authorList>
    </citation>
    <scope>NUCLEOTIDE SEQUENCE [LARGE SCALE GENOMIC DNA]</scope>
    <source>
        <strain evidence="24">Wikel</strain>
        <strain evidence="22">Wikel colony</strain>
    </source>
</reference>
<evidence type="ECO:0000256" key="5">
    <source>
        <dbReference type="ARBA" id="ARBA00022692"/>
    </source>
</evidence>
<dbReference type="Pfam" id="PF02932">
    <property type="entry name" value="Neur_chan_memb"/>
    <property type="match status" value="1"/>
</dbReference>
<dbReference type="OrthoDB" id="5975154at2759"/>
<evidence type="ECO:0000313" key="22">
    <source>
        <dbReference type="EMBL" id="EEC03727.1"/>
    </source>
</evidence>
<dbReference type="EMBL" id="ABJB010718762">
    <property type="status" value="NOT_ANNOTATED_CDS"/>
    <property type="molecule type" value="Genomic_DNA"/>
</dbReference>
<evidence type="ECO:0000256" key="3">
    <source>
        <dbReference type="ARBA" id="ARBA00022448"/>
    </source>
</evidence>
<keyword evidence="4" id="KW-1003">Cell membrane</keyword>
<keyword evidence="7 18" id="KW-1133">Transmembrane helix</keyword>
<keyword evidence="8" id="KW-0770">Synapse</keyword>
<dbReference type="GO" id="GO:0004888">
    <property type="term" value="F:transmembrane signaling receptor activity"/>
    <property type="evidence" value="ECO:0007669"/>
    <property type="project" value="InterPro"/>
</dbReference>
<dbReference type="EMBL" id="DS673150">
    <property type="protein sequence ID" value="EEC03727.1"/>
    <property type="molecule type" value="Genomic_DNA"/>
</dbReference>
<evidence type="ECO:0000256" key="14">
    <source>
        <dbReference type="ARBA" id="ARBA00023257"/>
    </source>
</evidence>
<evidence type="ECO:0000256" key="6">
    <source>
        <dbReference type="ARBA" id="ARBA00022729"/>
    </source>
</evidence>
<dbReference type="GO" id="GO:0045211">
    <property type="term" value="C:postsynaptic membrane"/>
    <property type="evidence" value="ECO:0007669"/>
    <property type="project" value="UniProtKB-SubCell"/>
</dbReference>
<keyword evidence="24" id="KW-1185">Reference proteome</keyword>
<dbReference type="InterPro" id="IPR006029">
    <property type="entry name" value="Neurotrans-gated_channel_TM"/>
</dbReference>
<dbReference type="InterPro" id="IPR036734">
    <property type="entry name" value="Neur_chan_lig-bd_sf"/>
</dbReference>
<feature type="chain" id="PRO_5010825942" evidence="19">
    <location>
        <begin position="25"/>
        <end position="248"/>
    </location>
</feature>
<proteinExistence type="inferred from homology"/>
<dbReference type="VEuPathDB" id="VectorBase:ISCP_013905"/>
<dbReference type="VEuPathDB" id="VectorBase:ISCW001909"/>
<dbReference type="EMBL" id="ABJB010723259">
    <property type="status" value="NOT_ANNOTATED_CDS"/>
    <property type="molecule type" value="Genomic_DNA"/>
</dbReference>
<keyword evidence="16" id="KW-0407">Ion channel</keyword>
<evidence type="ECO:0000256" key="12">
    <source>
        <dbReference type="ARBA" id="ARBA00023170"/>
    </source>
</evidence>
<dbReference type="Gene3D" id="2.70.170.10">
    <property type="entry name" value="Neurotransmitter-gated ion-channel ligand-binding domain"/>
    <property type="match status" value="1"/>
</dbReference>
<sequence>MAGGAGMLLSRLGLALALAAAAAASRDAKRLHDDLLSDYNRLIRPVGNHSHKVTIVVGLKLSQLIDINLKHQVMTTNIWLEQEWEDYKLRWNPEEYGGVDMIHVPAESLWLPDIYKADPDAGPGQAVDPLQLGRPRIVVPEPQPQAGTSPDTPGCAPEMRKAIDSVLFIADHIRKEDDDESDCEDWKYVAMVLDRLFLWIFTLASLVGTCGIILQAPSLYDDRLPIDVQMSHIGREYASLHAEAGHGP</sequence>
<dbReference type="InterPro" id="IPR002394">
    <property type="entry name" value="Nicotinic_acetylcholine_rcpt"/>
</dbReference>
<keyword evidence="6 19" id="KW-0732">Signal</keyword>
<keyword evidence="12 22" id="KW-0675">Receptor</keyword>
<evidence type="ECO:0000256" key="1">
    <source>
        <dbReference type="ARBA" id="ARBA00003328"/>
    </source>
</evidence>
<feature type="transmembrane region" description="Helical" evidence="18">
    <location>
        <begin position="196"/>
        <end position="214"/>
    </location>
</feature>
<reference evidence="23" key="2">
    <citation type="submission" date="2020-05" db="UniProtKB">
        <authorList>
            <consortium name="EnsemblMetazoa"/>
        </authorList>
    </citation>
    <scope>IDENTIFICATION</scope>
    <source>
        <strain evidence="23">wikel</strain>
    </source>
</reference>
<dbReference type="InterPro" id="IPR006202">
    <property type="entry name" value="Neur_chan_lig-bd"/>
</dbReference>
<evidence type="ECO:0000259" key="20">
    <source>
        <dbReference type="Pfam" id="PF02931"/>
    </source>
</evidence>
<evidence type="ECO:0000256" key="18">
    <source>
        <dbReference type="SAM" id="Phobius"/>
    </source>
</evidence>
<dbReference type="VEuPathDB" id="VectorBase:ISCI001909"/>
<organism>
    <name type="scientific">Ixodes scapularis</name>
    <name type="common">Black-legged tick</name>
    <name type="synonym">Deer tick</name>
    <dbReference type="NCBI Taxonomy" id="6945"/>
    <lineage>
        <taxon>Eukaryota</taxon>
        <taxon>Metazoa</taxon>
        <taxon>Ecdysozoa</taxon>
        <taxon>Arthropoda</taxon>
        <taxon>Chelicerata</taxon>
        <taxon>Arachnida</taxon>
        <taxon>Acari</taxon>
        <taxon>Parasitiformes</taxon>
        <taxon>Ixodida</taxon>
        <taxon>Ixodoidea</taxon>
        <taxon>Ixodidae</taxon>
        <taxon>Ixodinae</taxon>
        <taxon>Ixodes</taxon>
    </lineage>
</organism>
<dbReference type="InterPro" id="IPR036719">
    <property type="entry name" value="Neuro-gated_channel_TM_sf"/>
</dbReference>
<evidence type="ECO:0000256" key="7">
    <source>
        <dbReference type="ARBA" id="ARBA00022989"/>
    </source>
</evidence>
<keyword evidence="9" id="KW-0406">Ion transport</keyword>
<keyword evidence="3" id="KW-0813">Transport</keyword>
<feature type="signal peptide" evidence="19">
    <location>
        <begin position="1"/>
        <end position="24"/>
    </location>
</feature>
<dbReference type="GO" id="GO:0007271">
    <property type="term" value="P:synaptic transmission, cholinergic"/>
    <property type="evidence" value="ECO:0007669"/>
    <property type="project" value="UniProtKB-ARBA"/>
</dbReference>
<accession>B7PAV5</accession>
<evidence type="ECO:0000256" key="4">
    <source>
        <dbReference type="ARBA" id="ARBA00022475"/>
    </source>
</evidence>
<evidence type="ECO:0000256" key="9">
    <source>
        <dbReference type="ARBA" id="ARBA00023065"/>
    </source>
</evidence>
<evidence type="ECO:0000256" key="17">
    <source>
        <dbReference type="ARBA" id="ARBA00034104"/>
    </source>
</evidence>
<evidence type="ECO:0000313" key="23">
    <source>
        <dbReference type="EnsemblMetazoa" id="ISCW001909-PA"/>
    </source>
</evidence>
<dbReference type="PaxDb" id="6945-B7PAV5"/>
<evidence type="ECO:0000259" key="21">
    <source>
        <dbReference type="Pfam" id="PF02932"/>
    </source>
</evidence>
<dbReference type="STRING" id="6945.B7PAV5"/>
<evidence type="ECO:0000313" key="24">
    <source>
        <dbReference type="Proteomes" id="UP000001555"/>
    </source>
</evidence>
<evidence type="ECO:0000256" key="11">
    <source>
        <dbReference type="ARBA" id="ARBA00023157"/>
    </source>
</evidence>
<dbReference type="HOGENOM" id="CLU_018074_2_2_1"/>
<evidence type="ECO:0000256" key="8">
    <source>
        <dbReference type="ARBA" id="ARBA00023018"/>
    </source>
</evidence>
<dbReference type="AlphaFoldDB" id="B7PAV5"/>
<dbReference type="FunFam" id="1.20.58.390:FF:000022">
    <property type="entry name" value="Nicotinic acetylcholine receptor subunit alpha4"/>
    <property type="match status" value="1"/>
</dbReference>
<dbReference type="PANTHER" id="PTHR18945">
    <property type="entry name" value="NEUROTRANSMITTER GATED ION CHANNEL"/>
    <property type="match status" value="1"/>
</dbReference>
<comment type="function">
    <text evidence="1">After binding acetylcholine, the AChR responds by an extensive change in conformation that affects all subunits and leads to opening of an ion-conducting channel across the plasma membrane.</text>
</comment>
<evidence type="ECO:0000256" key="15">
    <source>
        <dbReference type="ARBA" id="ARBA00023286"/>
    </source>
</evidence>
<dbReference type="PRINTS" id="PR00254">
    <property type="entry name" value="NICOTINICR"/>
</dbReference>